<dbReference type="AlphaFoldDB" id="A0A7J7TIQ4"/>
<protein>
    <submittedName>
        <fullName evidence="2">Uncharacterized protein</fullName>
    </submittedName>
</protein>
<keyword evidence="3" id="KW-1185">Reference proteome</keyword>
<dbReference type="Proteomes" id="UP000527355">
    <property type="component" value="Unassembled WGS sequence"/>
</dbReference>
<feature type="chain" id="PRO_5029675205" evidence="1">
    <location>
        <begin position="17"/>
        <end position="204"/>
    </location>
</feature>
<reference evidence="2 3" key="1">
    <citation type="journal article" date="2020" name="Nature">
        <title>Six reference-quality genomes reveal evolution of bat adaptations.</title>
        <authorList>
            <person name="Jebb D."/>
            <person name="Huang Z."/>
            <person name="Pippel M."/>
            <person name="Hughes G.M."/>
            <person name="Lavrichenko K."/>
            <person name="Devanna P."/>
            <person name="Winkler S."/>
            <person name="Jermiin L.S."/>
            <person name="Skirmuntt E.C."/>
            <person name="Katzourakis A."/>
            <person name="Burkitt-Gray L."/>
            <person name="Ray D.A."/>
            <person name="Sullivan K.A.M."/>
            <person name="Roscito J.G."/>
            <person name="Kirilenko B.M."/>
            <person name="Davalos L.M."/>
            <person name="Corthals A.P."/>
            <person name="Power M.L."/>
            <person name="Jones G."/>
            <person name="Ransome R.D."/>
            <person name="Dechmann D.K.N."/>
            <person name="Locatelli A.G."/>
            <person name="Puechmaille S.J."/>
            <person name="Fedrigo O."/>
            <person name="Jarvis E.D."/>
            <person name="Hiller M."/>
            <person name="Vernes S.C."/>
            <person name="Myers E.W."/>
            <person name="Teeling E.C."/>
        </authorList>
    </citation>
    <scope>NUCLEOTIDE SEQUENCE [LARGE SCALE GENOMIC DNA]</scope>
    <source>
        <strain evidence="2">MMyoMyo1</strain>
        <tissue evidence="2">Flight muscle</tissue>
    </source>
</reference>
<accession>A0A7J7TIQ4</accession>
<name>A0A7J7TIQ4_MYOMY</name>
<gene>
    <name evidence="2" type="ORF">mMyoMyo1_009082</name>
</gene>
<organism evidence="2 3">
    <name type="scientific">Myotis myotis</name>
    <name type="common">Greater mouse-eared bat</name>
    <name type="synonym">Vespertilio myotis</name>
    <dbReference type="NCBI Taxonomy" id="51298"/>
    <lineage>
        <taxon>Eukaryota</taxon>
        <taxon>Metazoa</taxon>
        <taxon>Chordata</taxon>
        <taxon>Craniata</taxon>
        <taxon>Vertebrata</taxon>
        <taxon>Euteleostomi</taxon>
        <taxon>Mammalia</taxon>
        <taxon>Eutheria</taxon>
        <taxon>Laurasiatheria</taxon>
        <taxon>Chiroptera</taxon>
        <taxon>Yangochiroptera</taxon>
        <taxon>Vespertilionidae</taxon>
        <taxon>Myotis</taxon>
    </lineage>
</organism>
<evidence type="ECO:0000313" key="2">
    <source>
        <dbReference type="EMBL" id="KAF6300609.1"/>
    </source>
</evidence>
<sequence>MIFLLAGVWFFNQTDNICFYCPDQRETLGLSKSMEICFKFLSHNFSSLIPIKRPKMFMIIFLGCSGHFDPGYLTYFKHIKQKCGANFFYLKFPEAFYSYLMPAHHPLPQTYSAHSAKEGKALCQDSQASDQGSGEKAFKICFSHFLSKPKIFRLSFVFLTVSLLERSNCLNYRASTRKYIDGLCVIILMVVKNIIPYDGMLRRH</sequence>
<proteinExistence type="predicted"/>
<keyword evidence="1" id="KW-0732">Signal</keyword>
<evidence type="ECO:0000313" key="3">
    <source>
        <dbReference type="Proteomes" id="UP000527355"/>
    </source>
</evidence>
<evidence type="ECO:0000256" key="1">
    <source>
        <dbReference type="SAM" id="SignalP"/>
    </source>
</evidence>
<dbReference type="EMBL" id="JABWUV010000016">
    <property type="protein sequence ID" value="KAF6300609.1"/>
    <property type="molecule type" value="Genomic_DNA"/>
</dbReference>
<comment type="caution">
    <text evidence="2">The sequence shown here is derived from an EMBL/GenBank/DDBJ whole genome shotgun (WGS) entry which is preliminary data.</text>
</comment>
<feature type="signal peptide" evidence="1">
    <location>
        <begin position="1"/>
        <end position="16"/>
    </location>
</feature>